<organism evidence="1 2">
    <name type="scientific">Micromonospora coerulea</name>
    <dbReference type="NCBI Taxonomy" id="47856"/>
    <lineage>
        <taxon>Bacteria</taxon>
        <taxon>Bacillati</taxon>
        <taxon>Actinomycetota</taxon>
        <taxon>Actinomycetes</taxon>
        <taxon>Micromonosporales</taxon>
        <taxon>Micromonosporaceae</taxon>
        <taxon>Micromonospora</taxon>
    </lineage>
</organism>
<dbReference type="InterPro" id="IPR016187">
    <property type="entry name" value="CTDL_fold"/>
</dbReference>
<keyword evidence="2" id="KW-1185">Reference proteome</keyword>
<evidence type="ECO:0008006" key="3">
    <source>
        <dbReference type="Google" id="ProtNLM"/>
    </source>
</evidence>
<accession>A0ABP8SPV4</accession>
<comment type="caution">
    <text evidence="1">The sequence shown here is derived from an EMBL/GenBank/DDBJ whole genome shotgun (WGS) entry which is preliminary data.</text>
</comment>
<name>A0ABP8SPV4_9ACTN</name>
<proteinExistence type="predicted"/>
<dbReference type="Gene3D" id="3.90.1580.10">
    <property type="entry name" value="paralog of FGE (formylglycine-generating enzyme)"/>
    <property type="match status" value="1"/>
</dbReference>
<evidence type="ECO:0000313" key="1">
    <source>
        <dbReference type="EMBL" id="GAA4571890.1"/>
    </source>
</evidence>
<evidence type="ECO:0000313" key="2">
    <source>
        <dbReference type="Proteomes" id="UP001500307"/>
    </source>
</evidence>
<dbReference type="InterPro" id="IPR042095">
    <property type="entry name" value="SUMF_sf"/>
</dbReference>
<reference evidence="2" key="1">
    <citation type="journal article" date="2019" name="Int. J. Syst. Evol. Microbiol.">
        <title>The Global Catalogue of Microorganisms (GCM) 10K type strain sequencing project: providing services to taxonomists for standard genome sequencing and annotation.</title>
        <authorList>
            <consortium name="The Broad Institute Genomics Platform"/>
            <consortium name="The Broad Institute Genome Sequencing Center for Infectious Disease"/>
            <person name="Wu L."/>
            <person name="Ma J."/>
        </authorList>
    </citation>
    <scope>NUCLEOTIDE SEQUENCE [LARGE SCALE GENOMIC DNA]</scope>
    <source>
        <strain evidence="2">JCM 3175</strain>
    </source>
</reference>
<dbReference type="Proteomes" id="UP001500307">
    <property type="component" value="Unassembled WGS sequence"/>
</dbReference>
<gene>
    <name evidence="1" type="ORF">GCM10023176_33570</name>
</gene>
<protein>
    <recommendedName>
        <fullName evidence="3">Sulfatase-modifying factor enzyme domain-containing protein</fullName>
    </recommendedName>
</protein>
<dbReference type="SUPFAM" id="SSF56436">
    <property type="entry name" value="C-type lectin-like"/>
    <property type="match status" value="1"/>
</dbReference>
<dbReference type="EMBL" id="BAABGU010000017">
    <property type="protein sequence ID" value="GAA4571890.1"/>
    <property type="molecule type" value="Genomic_DNA"/>
</dbReference>
<sequence>MSHADLTLTAWLDLSDEAASRTAAAIARSTDARLAGTGPHAYAGRTGRVAFFDRDGIRFALVPGGTVRLGHDADRFVPSARQLADFTEAVAEYDLTRPLNHFVAEATSPPRHVFLPARLVAVRSEETDALLASDEAGHDDSHAEYDHAWLMAGLERCGLRPPTPDEWEYACAAGATSLFRWGDEYPEGEPYGEVPLIQEPNLFGLVIGDDPYRAEFTTDPAVLCGGDGGSALCGGYGDFLTWLTLATAYRDPDLAEAVYDGGLTGETPVRPILQIP</sequence>